<feature type="transmembrane region" description="Helical" evidence="1">
    <location>
        <begin position="158"/>
        <end position="178"/>
    </location>
</feature>
<dbReference type="SUPFAM" id="SSF103473">
    <property type="entry name" value="MFS general substrate transporter"/>
    <property type="match status" value="1"/>
</dbReference>
<reference evidence="2 3" key="1">
    <citation type="submission" date="2016-11" db="EMBL/GenBank/DDBJ databases">
        <authorList>
            <person name="Jaros S."/>
            <person name="Januszkiewicz K."/>
            <person name="Wedrychowicz H."/>
        </authorList>
    </citation>
    <scope>NUCLEOTIDE SEQUENCE [LARGE SCALE GENOMIC DNA]</scope>
    <source>
        <strain evidence="2 3">DSM 44666</strain>
    </source>
</reference>
<dbReference type="Gene3D" id="1.20.1250.20">
    <property type="entry name" value="MFS general substrate transporter like domains"/>
    <property type="match status" value="1"/>
</dbReference>
<keyword evidence="1" id="KW-1133">Transmembrane helix</keyword>
<name>A0A1M4YQN6_9BACL</name>
<feature type="transmembrane region" description="Helical" evidence="1">
    <location>
        <begin position="126"/>
        <end position="146"/>
    </location>
</feature>
<gene>
    <name evidence="2" type="ORF">SAMN05444392_10787</name>
</gene>
<keyword evidence="1" id="KW-0812">Transmembrane</keyword>
<feature type="transmembrane region" description="Helical" evidence="1">
    <location>
        <begin position="379"/>
        <end position="397"/>
    </location>
</feature>
<keyword evidence="3" id="KW-1185">Reference proteome</keyword>
<sequence>MQFGKEMGLPHPNIKQRLRAMKTRHRWMNRKVFLADTVAMLLAFHGSWMAQGVNRFLEQSLGGGWLPLIVLAYYLFGELATVLSGGIINWVNAKRFAVAMMSVMAGSVIIIANATTPQWLLAGYSIYTASHFLGFTAIATICRMSLNSDPNLHRRGVSFYGGYCYLGGAGAGYAINLVLSDDMYRWNLIAVTTALIGIFLLLFVKLPQEMNEEVTSNRKSFTPLGFWHQLFDTRAIRVIWPYACIIAGNTILINYLQFSLEAGADWVLTLYYLTCAFAGAVPVRTAERKNDWVVSLLSYVAAGGSMGCFFIGGLTLSVVGVVLLGLAIGMGRVSASQLGYMEAGLTGRGVAAFYESGIKIGQIVGAFLGLLRPFIGDNLIWISPLPLLILAIVYTAWQKKQRFTAEK</sequence>
<dbReference type="RefSeq" id="WP_073155097.1">
    <property type="nucleotide sequence ID" value="NZ_FQVL01000007.1"/>
</dbReference>
<evidence type="ECO:0000256" key="1">
    <source>
        <dbReference type="SAM" id="Phobius"/>
    </source>
</evidence>
<dbReference type="OrthoDB" id="3261015at2"/>
<evidence type="ECO:0008006" key="4">
    <source>
        <dbReference type="Google" id="ProtNLM"/>
    </source>
</evidence>
<dbReference type="EMBL" id="FQVL01000007">
    <property type="protein sequence ID" value="SHF07988.1"/>
    <property type="molecule type" value="Genomic_DNA"/>
</dbReference>
<keyword evidence="1" id="KW-0472">Membrane</keyword>
<protein>
    <recommendedName>
        <fullName evidence="4">Major Facilitator Superfamily protein</fullName>
    </recommendedName>
</protein>
<feature type="transmembrane region" description="Helical" evidence="1">
    <location>
        <begin position="296"/>
        <end position="328"/>
    </location>
</feature>
<feature type="transmembrane region" description="Helical" evidence="1">
    <location>
        <begin position="65"/>
        <end position="84"/>
    </location>
</feature>
<feature type="transmembrane region" description="Helical" evidence="1">
    <location>
        <begin position="239"/>
        <end position="260"/>
    </location>
</feature>
<feature type="transmembrane region" description="Helical" evidence="1">
    <location>
        <begin position="266"/>
        <end position="284"/>
    </location>
</feature>
<organism evidence="2 3">
    <name type="scientific">Seinonella peptonophila</name>
    <dbReference type="NCBI Taxonomy" id="112248"/>
    <lineage>
        <taxon>Bacteria</taxon>
        <taxon>Bacillati</taxon>
        <taxon>Bacillota</taxon>
        <taxon>Bacilli</taxon>
        <taxon>Bacillales</taxon>
        <taxon>Thermoactinomycetaceae</taxon>
        <taxon>Seinonella</taxon>
    </lineage>
</organism>
<proteinExistence type="predicted"/>
<evidence type="ECO:0000313" key="2">
    <source>
        <dbReference type="EMBL" id="SHF07988.1"/>
    </source>
</evidence>
<dbReference type="AlphaFoldDB" id="A0A1M4YQN6"/>
<dbReference type="Proteomes" id="UP000184476">
    <property type="component" value="Unassembled WGS sequence"/>
</dbReference>
<evidence type="ECO:0000313" key="3">
    <source>
        <dbReference type="Proteomes" id="UP000184476"/>
    </source>
</evidence>
<dbReference type="InterPro" id="IPR036259">
    <property type="entry name" value="MFS_trans_sf"/>
</dbReference>
<feature type="transmembrane region" description="Helical" evidence="1">
    <location>
        <begin position="184"/>
        <end position="204"/>
    </location>
</feature>
<accession>A0A1M4YQN6</accession>